<dbReference type="InterPro" id="IPR039151">
    <property type="entry name" value="INTU"/>
</dbReference>
<evidence type="ECO:0000313" key="4">
    <source>
        <dbReference type="Proteomes" id="UP000437017"/>
    </source>
</evidence>
<dbReference type="GO" id="GO:0007399">
    <property type="term" value="P:nervous system development"/>
    <property type="evidence" value="ECO:0007669"/>
    <property type="project" value="TreeGrafter"/>
</dbReference>
<feature type="chain" id="PRO_5025012341" description="CCZ1/INTU/HSP4 first Longin domain-containing protein" evidence="1">
    <location>
        <begin position="21"/>
        <end position="280"/>
    </location>
</feature>
<sequence>FWILTQLSFIVILFSGDVLVAVNDVDVTSENIERVLSCIPGPMQVKLTFENAHAVKKQTAQPRQKKAQSNTSDLIKLPWGEEVKGTQQNILNTPHIVMYLTLQLDSETSKEEQEILYHYPVSDASQKLKSVRGIFLTLCDMLENVTGTQVTSSSLLLNGKQIHVAYWKESDKLLLIGLPAEEVPLPQLRNMIEDVAQTLKFMYGSLDSAFCRVENVPRLDHFFSLFFQRALQPAKLHSSACPSTQQYDFSSAVLLDNLPGVRWLTLPQEIKAFCYFQGYG</sequence>
<organism evidence="3 4">
    <name type="scientific">Balaenoptera physalus</name>
    <name type="common">Fin whale</name>
    <name type="synonym">Balaena physalus</name>
    <dbReference type="NCBI Taxonomy" id="9770"/>
    <lineage>
        <taxon>Eukaryota</taxon>
        <taxon>Metazoa</taxon>
        <taxon>Chordata</taxon>
        <taxon>Craniata</taxon>
        <taxon>Vertebrata</taxon>
        <taxon>Euteleostomi</taxon>
        <taxon>Mammalia</taxon>
        <taxon>Eutheria</taxon>
        <taxon>Laurasiatheria</taxon>
        <taxon>Artiodactyla</taxon>
        <taxon>Whippomorpha</taxon>
        <taxon>Cetacea</taxon>
        <taxon>Mysticeti</taxon>
        <taxon>Balaenopteridae</taxon>
        <taxon>Balaenoptera</taxon>
    </lineage>
</organism>
<dbReference type="GO" id="GO:0005737">
    <property type="term" value="C:cytoplasm"/>
    <property type="evidence" value="ECO:0007669"/>
    <property type="project" value="TreeGrafter"/>
</dbReference>
<dbReference type="GO" id="GO:0005929">
    <property type="term" value="C:cilium"/>
    <property type="evidence" value="ECO:0007669"/>
    <property type="project" value="TreeGrafter"/>
</dbReference>
<dbReference type="Pfam" id="PF19031">
    <property type="entry name" value="Intu_longin_1"/>
    <property type="match status" value="1"/>
</dbReference>
<dbReference type="AlphaFoldDB" id="A0A643CJE7"/>
<feature type="signal peptide" evidence="1">
    <location>
        <begin position="1"/>
        <end position="20"/>
    </location>
</feature>
<dbReference type="OrthoDB" id="10038586at2759"/>
<gene>
    <name evidence="3" type="ORF">E2I00_015481</name>
</gene>
<evidence type="ECO:0000259" key="2">
    <source>
        <dbReference type="Pfam" id="PF19031"/>
    </source>
</evidence>
<dbReference type="InterPro" id="IPR043987">
    <property type="entry name" value="CCZ1/INTU/HSP4_longin_1"/>
</dbReference>
<reference evidence="3 4" key="1">
    <citation type="journal article" date="2019" name="PLoS ONE">
        <title>Genomic analyses reveal an absence of contemporary introgressive admixture between fin whales and blue whales, despite known hybrids.</title>
        <authorList>
            <person name="Westbury M.V."/>
            <person name="Petersen B."/>
            <person name="Lorenzen E.D."/>
        </authorList>
    </citation>
    <scope>NUCLEOTIDE SEQUENCE [LARGE SCALE GENOMIC DNA]</scope>
    <source>
        <strain evidence="3">FinWhale-01</strain>
    </source>
</reference>
<dbReference type="GO" id="GO:0060271">
    <property type="term" value="P:cilium assembly"/>
    <property type="evidence" value="ECO:0007669"/>
    <property type="project" value="InterPro"/>
</dbReference>
<dbReference type="GO" id="GO:0001736">
    <property type="term" value="P:establishment of planar polarity"/>
    <property type="evidence" value="ECO:0007669"/>
    <property type="project" value="InterPro"/>
</dbReference>
<keyword evidence="4" id="KW-1185">Reference proteome</keyword>
<feature type="non-terminal residue" evidence="3">
    <location>
        <position position="1"/>
    </location>
</feature>
<dbReference type="PANTHER" id="PTHR21082:SF4">
    <property type="entry name" value="PROTEIN INTURNED"/>
    <property type="match status" value="1"/>
</dbReference>
<comment type="caution">
    <text evidence="3">The sequence shown here is derived from an EMBL/GenBank/DDBJ whole genome shotgun (WGS) entry which is preliminary data.</text>
</comment>
<protein>
    <recommendedName>
        <fullName evidence="2">CCZ1/INTU/HSP4 first Longin domain-containing protein</fullName>
    </recommendedName>
</protein>
<proteinExistence type="predicted"/>
<dbReference type="PANTHER" id="PTHR21082">
    <property type="entry name" value="PROTEIN INTURNED"/>
    <property type="match status" value="1"/>
</dbReference>
<dbReference type="Proteomes" id="UP000437017">
    <property type="component" value="Unassembled WGS sequence"/>
</dbReference>
<feature type="domain" description="CCZ1/INTU/HSP4 first Longin" evidence="2">
    <location>
        <begin position="94"/>
        <end position="204"/>
    </location>
</feature>
<name>A0A643CJE7_BALPH</name>
<accession>A0A643CJE7</accession>
<evidence type="ECO:0000256" key="1">
    <source>
        <dbReference type="SAM" id="SignalP"/>
    </source>
</evidence>
<dbReference type="GO" id="GO:0016192">
    <property type="term" value="P:vesicle-mediated transport"/>
    <property type="evidence" value="ECO:0007669"/>
    <property type="project" value="InterPro"/>
</dbReference>
<keyword evidence="1" id="KW-0732">Signal</keyword>
<dbReference type="EMBL" id="SGJD01000035">
    <property type="protein sequence ID" value="KAB0407509.1"/>
    <property type="molecule type" value="Genomic_DNA"/>
</dbReference>
<evidence type="ECO:0000313" key="3">
    <source>
        <dbReference type="EMBL" id="KAB0407509.1"/>
    </source>
</evidence>